<feature type="non-terminal residue" evidence="1">
    <location>
        <position position="1"/>
    </location>
</feature>
<dbReference type="EMBL" id="AJIL01000553">
    <property type="protein sequence ID" value="KNE89048.1"/>
    <property type="molecule type" value="Genomic_DNA"/>
</dbReference>
<evidence type="ECO:0000313" key="1">
    <source>
        <dbReference type="EMBL" id="KNE89048.1"/>
    </source>
</evidence>
<dbReference type="AlphaFoldDB" id="A0A0L0UPV2"/>
<dbReference type="Proteomes" id="UP000054564">
    <property type="component" value="Unassembled WGS sequence"/>
</dbReference>
<comment type="caution">
    <text evidence="1">The sequence shown here is derived from an EMBL/GenBank/DDBJ whole genome shotgun (WGS) entry which is preliminary data.</text>
</comment>
<protein>
    <submittedName>
        <fullName evidence="1">Uncharacterized protein</fullName>
    </submittedName>
</protein>
<keyword evidence="2" id="KW-1185">Reference proteome</keyword>
<gene>
    <name evidence="1" type="ORF">PSTG_17490</name>
</gene>
<name>A0A0L0UPV2_9BASI</name>
<proteinExistence type="predicted"/>
<evidence type="ECO:0000313" key="2">
    <source>
        <dbReference type="Proteomes" id="UP000054564"/>
    </source>
</evidence>
<sequence>VDWQRHKKLGIERKFYLNESAFDLARDLADVLNLIYKITLQISISGSARLSDIVVFIDQITEHLLTAISGADYPPALKNVCHVGLKITNKYYSLMDASPLYRIAIELHV</sequence>
<accession>A0A0L0UPV2</accession>
<reference evidence="2" key="1">
    <citation type="submission" date="2014-03" db="EMBL/GenBank/DDBJ databases">
        <title>The Genome Sequence of Puccinia striiformis f. sp. tritici PST-78.</title>
        <authorList>
            <consortium name="The Broad Institute Genome Sequencing Platform"/>
            <person name="Cuomo C."/>
            <person name="Hulbert S."/>
            <person name="Chen X."/>
            <person name="Walker B."/>
            <person name="Young S.K."/>
            <person name="Zeng Q."/>
            <person name="Gargeya S."/>
            <person name="Fitzgerald M."/>
            <person name="Haas B."/>
            <person name="Abouelleil A."/>
            <person name="Alvarado L."/>
            <person name="Arachchi H.M."/>
            <person name="Berlin A.M."/>
            <person name="Chapman S.B."/>
            <person name="Goldberg J."/>
            <person name="Griggs A."/>
            <person name="Gujja S."/>
            <person name="Hansen M."/>
            <person name="Howarth C."/>
            <person name="Imamovic A."/>
            <person name="Larimer J."/>
            <person name="McCowan C."/>
            <person name="Montmayeur A."/>
            <person name="Murphy C."/>
            <person name="Neiman D."/>
            <person name="Pearson M."/>
            <person name="Priest M."/>
            <person name="Roberts A."/>
            <person name="Saif S."/>
            <person name="Shea T."/>
            <person name="Sisk P."/>
            <person name="Sykes S."/>
            <person name="Wortman J."/>
            <person name="Nusbaum C."/>
            <person name="Birren B."/>
        </authorList>
    </citation>
    <scope>NUCLEOTIDE SEQUENCE [LARGE SCALE GENOMIC DNA]</scope>
    <source>
        <strain evidence="2">race PST-78</strain>
    </source>
</reference>
<organism evidence="1 2">
    <name type="scientific">Puccinia striiformis f. sp. tritici PST-78</name>
    <dbReference type="NCBI Taxonomy" id="1165861"/>
    <lineage>
        <taxon>Eukaryota</taxon>
        <taxon>Fungi</taxon>
        <taxon>Dikarya</taxon>
        <taxon>Basidiomycota</taxon>
        <taxon>Pucciniomycotina</taxon>
        <taxon>Pucciniomycetes</taxon>
        <taxon>Pucciniales</taxon>
        <taxon>Pucciniaceae</taxon>
        <taxon>Puccinia</taxon>
    </lineage>
</organism>